<evidence type="ECO:0000313" key="2">
    <source>
        <dbReference type="Proteomes" id="UP000789702"/>
    </source>
</evidence>
<keyword evidence="2" id="KW-1185">Reference proteome</keyword>
<feature type="non-terminal residue" evidence="1">
    <location>
        <position position="519"/>
    </location>
</feature>
<accession>A0ACA9KJ33</accession>
<comment type="caution">
    <text evidence="1">The sequence shown here is derived from an EMBL/GenBank/DDBJ whole genome shotgun (WGS) entry which is preliminary data.</text>
</comment>
<organism evidence="1 2">
    <name type="scientific">Dentiscutata heterogama</name>
    <dbReference type="NCBI Taxonomy" id="1316150"/>
    <lineage>
        <taxon>Eukaryota</taxon>
        <taxon>Fungi</taxon>
        <taxon>Fungi incertae sedis</taxon>
        <taxon>Mucoromycota</taxon>
        <taxon>Glomeromycotina</taxon>
        <taxon>Glomeromycetes</taxon>
        <taxon>Diversisporales</taxon>
        <taxon>Gigasporaceae</taxon>
        <taxon>Dentiscutata</taxon>
    </lineage>
</organism>
<evidence type="ECO:0000313" key="1">
    <source>
        <dbReference type="EMBL" id="CAG8477081.1"/>
    </source>
</evidence>
<dbReference type="Proteomes" id="UP000789702">
    <property type="component" value="Unassembled WGS sequence"/>
</dbReference>
<protein>
    <submittedName>
        <fullName evidence="1">12448_t:CDS:1</fullName>
    </submittedName>
</protein>
<gene>
    <name evidence="1" type="ORF">DHETER_LOCUS1967</name>
</gene>
<name>A0ACA9KJ33_9GLOM</name>
<proteinExistence type="predicted"/>
<sequence>MTALRHAFEAKSTTGLFLKISKGIYPPIPSLYSKNLRKLVSSLLKISPNDRPSVEDILKLNFLKNHIERVTKKLGLTLSCQDTSSQKLSVDHQSQCEENTDTSLSNSRLIDNFFKEIGFNPVSRVSYGKIYQEKRRQKPAEMNLNALSSEGKSQETQVSSNVKKSENHKNIQKPQNVVHKSHVKEEFIRKSLAKSVKVITNHNDGSTETGETKNNNLKNSPQHNGTVESSVNSNNVDNISPSNDEIDIIRNSYFCSEKTTNETRKPSQTSNIRKINDSSVKYSHASKCIACSLKKVDNSNAIYNSNSSNVDTNRKVSRNFNNSKKFAIKQKPMIQNDKVCVLSKKPSSSSSPIKIDSQSHKVTSEIIKNSSTTIKQAVSVPTNNASNAPNTLPLPTPPLSPSKKVNSSNNEDNIMPPKITITSSSLLYSIASKDTKKKSWDTPFSLIEGLKQDLEHLLGFDKFNQCYKLLILHQKKQKIGDENQNQSRKIIREKIIEAKLNLLLNGRSQPNYIPILKEL</sequence>
<dbReference type="EMBL" id="CAJVPU010001301">
    <property type="protein sequence ID" value="CAG8477081.1"/>
    <property type="molecule type" value="Genomic_DNA"/>
</dbReference>
<reference evidence="1" key="1">
    <citation type="submission" date="2021-06" db="EMBL/GenBank/DDBJ databases">
        <authorList>
            <person name="Kallberg Y."/>
            <person name="Tangrot J."/>
            <person name="Rosling A."/>
        </authorList>
    </citation>
    <scope>NUCLEOTIDE SEQUENCE</scope>
    <source>
        <strain evidence="1">IL203A</strain>
    </source>
</reference>